<name>A0AAE4B316_9ACTN</name>
<evidence type="ECO:0000256" key="1">
    <source>
        <dbReference type="SAM" id="Phobius"/>
    </source>
</evidence>
<evidence type="ECO:0000313" key="3">
    <source>
        <dbReference type="Proteomes" id="UP001240236"/>
    </source>
</evidence>
<dbReference type="EMBL" id="JAUSUZ010000001">
    <property type="protein sequence ID" value="MDQ0369633.1"/>
    <property type="molecule type" value="Genomic_DNA"/>
</dbReference>
<protein>
    <submittedName>
        <fullName evidence="2">Uncharacterized protein</fullName>
    </submittedName>
</protein>
<proteinExistence type="predicted"/>
<keyword evidence="1" id="KW-0472">Membrane</keyword>
<dbReference type="RefSeq" id="WP_307244996.1">
    <property type="nucleotide sequence ID" value="NZ_JAUSUZ010000001.1"/>
</dbReference>
<dbReference type="Proteomes" id="UP001240236">
    <property type="component" value="Unassembled WGS sequence"/>
</dbReference>
<gene>
    <name evidence="2" type="ORF">J2S42_006302</name>
</gene>
<sequence>MAETRPELLRLAPRRRDRAARAAGAAGVVAVVVYEVAGLRSLRTAWFNLDRLWAGC</sequence>
<keyword evidence="1" id="KW-0812">Transmembrane</keyword>
<organism evidence="2 3">
    <name type="scientific">Catenuloplanes indicus</name>
    <dbReference type="NCBI Taxonomy" id="137267"/>
    <lineage>
        <taxon>Bacteria</taxon>
        <taxon>Bacillati</taxon>
        <taxon>Actinomycetota</taxon>
        <taxon>Actinomycetes</taxon>
        <taxon>Micromonosporales</taxon>
        <taxon>Micromonosporaceae</taxon>
        <taxon>Catenuloplanes</taxon>
    </lineage>
</organism>
<comment type="caution">
    <text evidence="2">The sequence shown here is derived from an EMBL/GenBank/DDBJ whole genome shotgun (WGS) entry which is preliminary data.</text>
</comment>
<reference evidence="2 3" key="1">
    <citation type="submission" date="2023-07" db="EMBL/GenBank/DDBJ databases">
        <title>Sequencing the genomes of 1000 actinobacteria strains.</title>
        <authorList>
            <person name="Klenk H.-P."/>
        </authorList>
    </citation>
    <scope>NUCLEOTIDE SEQUENCE [LARGE SCALE GENOMIC DNA]</scope>
    <source>
        <strain evidence="2 3">DSM 44709</strain>
    </source>
</reference>
<evidence type="ECO:0000313" key="2">
    <source>
        <dbReference type="EMBL" id="MDQ0369633.1"/>
    </source>
</evidence>
<dbReference type="AlphaFoldDB" id="A0AAE4B316"/>
<keyword evidence="1" id="KW-1133">Transmembrane helix</keyword>
<accession>A0AAE4B316</accession>
<keyword evidence="3" id="KW-1185">Reference proteome</keyword>
<feature type="transmembrane region" description="Helical" evidence="1">
    <location>
        <begin position="20"/>
        <end position="39"/>
    </location>
</feature>